<reference evidence="1 2" key="1">
    <citation type="submission" date="2019-08" db="EMBL/GenBank/DDBJ databases">
        <authorList>
            <person name="Peeters C."/>
        </authorList>
    </citation>
    <scope>NUCLEOTIDE SEQUENCE [LARGE SCALE GENOMIC DNA]</scope>
    <source>
        <strain evidence="1 2">LMG 18089</strain>
    </source>
</reference>
<dbReference type="Proteomes" id="UP000364291">
    <property type="component" value="Unassembled WGS sequence"/>
</dbReference>
<proteinExistence type="predicted"/>
<dbReference type="EMBL" id="CABPSX010000006">
    <property type="protein sequence ID" value="VVG72114.1"/>
    <property type="molecule type" value="Genomic_DNA"/>
</dbReference>
<sequence>MTRGPVLTELLSGLERIGSEVRRLRVRFFLQLSLHRINQVERRAIREVDWQRRTLREAEANLSRLKLTYANHRRSLLGRLSETQKDATGGRDAAA</sequence>
<accession>A0A5E5P6Z2</accession>
<dbReference type="AlphaFoldDB" id="A0A5E5P6Z2"/>
<evidence type="ECO:0000313" key="1">
    <source>
        <dbReference type="EMBL" id="VVG72114.1"/>
    </source>
</evidence>
<evidence type="ECO:0000313" key="2">
    <source>
        <dbReference type="Proteomes" id="UP000364291"/>
    </source>
</evidence>
<protein>
    <submittedName>
        <fullName evidence="1">Uncharacterized protein</fullName>
    </submittedName>
</protein>
<organism evidence="1 2">
    <name type="scientific">Pandoraea apista</name>
    <dbReference type="NCBI Taxonomy" id="93218"/>
    <lineage>
        <taxon>Bacteria</taxon>
        <taxon>Pseudomonadati</taxon>
        <taxon>Pseudomonadota</taxon>
        <taxon>Betaproteobacteria</taxon>
        <taxon>Burkholderiales</taxon>
        <taxon>Burkholderiaceae</taxon>
        <taxon>Pandoraea</taxon>
    </lineage>
</organism>
<gene>
    <name evidence="1" type="ORF">PAP18089_03107</name>
</gene>
<name>A0A5E5P6Z2_9BURK</name>